<protein>
    <recommendedName>
        <fullName evidence="1">Rhodanese domain-containing protein</fullName>
    </recommendedName>
</protein>
<dbReference type="AlphaFoldDB" id="A0A2U3D679"/>
<dbReference type="EMBL" id="MPDK01000026">
    <property type="protein sequence ID" value="PWI56786.1"/>
    <property type="molecule type" value="Genomic_DNA"/>
</dbReference>
<dbReference type="PANTHER" id="PTHR43031:SF16">
    <property type="entry name" value="OXIDOREDUCTASE"/>
    <property type="match status" value="1"/>
</dbReference>
<comment type="caution">
    <text evidence="2">The sequence shown here is derived from an EMBL/GenBank/DDBJ whole genome shotgun (WGS) entry which is preliminary data.</text>
</comment>
<proteinExistence type="predicted"/>
<feature type="domain" description="Rhodanese" evidence="1">
    <location>
        <begin position="17"/>
        <end position="106"/>
    </location>
</feature>
<dbReference type="InterPro" id="IPR036873">
    <property type="entry name" value="Rhodanese-like_dom_sf"/>
</dbReference>
<dbReference type="Gene3D" id="3.40.250.10">
    <property type="entry name" value="Rhodanese-like domain"/>
    <property type="match status" value="2"/>
</dbReference>
<dbReference type="InterPro" id="IPR001763">
    <property type="entry name" value="Rhodanese-like_dom"/>
</dbReference>
<evidence type="ECO:0000259" key="1">
    <source>
        <dbReference type="PROSITE" id="PS50206"/>
    </source>
</evidence>
<dbReference type="InterPro" id="IPR050229">
    <property type="entry name" value="GlpE_sulfurtransferase"/>
</dbReference>
<dbReference type="SMART" id="SM00450">
    <property type="entry name" value="RHOD"/>
    <property type="match status" value="2"/>
</dbReference>
<dbReference type="PANTHER" id="PTHR43031">
    <property type="entry name" value="FAD-DEPENDENT OXIDOREDUCTASE"/>
    <property type="match status" value="1"/>
</dbReference>
<keyword evidence="3" id="KW-1185">Reference proteome</keyword>
<dbReference type="RefSeq" id="WP_181363117.1">
    <property type="nucleotide sequence ID" value="NZ_MPDK01000026.1"/>
</dbReference>
<dbReference type="SUPFAM" id="SSF52821">
    <property type="entry name" value="Rhodanese/Cell cycle control phosphatase"/>
    <property type="match status" value="2"/>
</dbReference>
<dbReference type="Pfam" id="PF00581">
    <property type="entry name" value="Rhodanese"/>
    <property type="match status" value="1"/>
</dbReference>
<sequence>MKIPCFSNEEIASLLERKRSYDVLDIRSSAKFMAGFIPHSLHLPESELNFLTNLRKIWPSPREVILVTNKTSVSDHVFTAIHEIGGKVNGFIEFKQWYTAGYPVLSFEEITVQEIVENKITPQFIDVRTKEEWEAKHIVHARNIPLATLDLSLLKIPKNITYVTFCAGVYRGINGAAKLRSHGYHVLYLAHGLRVLEQHSKNE</sequence>
<dbReference type="Proteomes" id="UP000245380">
    <property type="component" value="Unassembled WGS sequence"/>
</dbReference>
<reference evidence="2 3" key="1">
    <citation type="submission" date="2016-11" db="EMBL/GenBank/DDBJ databases">
        <title>Comparative genomics of Acidibacillus ferroxidans species.</title>
        <authorList>
            <person name="Oliveira G."/>
            <person name="Nunes G."/>
            <person name="Oliveira R."/>
            <person name="Araujo F."/>
            <person name="Salim A."/>
            <person name="Scholte L."/>
            <person name="Morais D."/>
            <person name="Nancucheo I."/>
            <person name="Johnson D.B."/>
            <person name="Grail B."/>
            <person name="Bittencourt J."/>
            <person name="Valadares R."/>
        </authorList>
    </citation>
    <scope>NUCLEOTIDE SEQUENCE [LARGE SCALE GENOMIC DNA]</scope>
    <source>
        <strain evidence="2 3">Y002</strain>
    </source>
</reference>
<dbReference type="CDD" id="cd00158">
    <property type="entry name" value="RHOD"/>
    <property type="match status" value="2"/>
</dbReference>
<name>A0A2U3D679_SULT2</name>
<feature type="domain" description="Rhodanese" evidence="1">
    <location>
        <begin position="118"/>
        <end position="201"/>
    </location>
</feature>
<organism evidence="2 3">
    <name type="scientific">Sulfoacidibacillus thermotolerans</name>
    <name type="common">Acidibacillus sulfuroxidans</name>
    <dbReference type="NCBI Taxonomy" id="1765684"/>
    <lineage>
        <taxon>Bacteria</taxon>
        <taxon>Bacillati</taxon>
        <taxon>Bacillota</taxon>
        <taxon>Bacilli</taxon>
        <taxon>Bacillales</taxon>
        <taxon>Alicyclobacillaceae</taxon>
        <taxon>Sulfoacidibacillus</taxon>
    </lineage>
</organism>
<evidence type="ECO:0000313" key="2">
    <source>
        <dbReference type="EMBL" id="PWI56786.1"/>
    </source>
</evidence>
<dbReference type="PROSITE" id="PS50206">
    <property type="entry name" value="RHODANESE_3"/>
    <property type="match status" value="2"/>
</dbReference>
<accession>A0A2U3D679</accession>
<evidence type="ECO:0000313" key="3">
    <source>
        <dbReference type="Proteomes" id="UP000245380"/>
    </source>
</evidence>
<gene>
    <name evidence="2" type="ORF">BM613_11945</name>
</gene>